<dbReference type="Gene3D" id="1.10.150.130">
    <property type="match status" value="1"/>
</dbReference>
<gene>
    <name evidence="7" type="ORF">bcere0026_52080</name>
</gene>
<dbReference type="GO" id="GO:0006310">
    <property type="term" value="P:DNA recombination"/>
    <property type="evidence" value="ECO:0007669"/>
    <property type="project" value="UniProtKB-KW"/>
</dbReference>
<evidence type="ECO:0000259" key="5">
    <source>
        <dbReference type="PROSITE" id="PS51898"/>
    </source>
</evidence>
<feature type="domain" description="Core-binding (CB)" evidence="6">
    <location>
        <begin position="9"/>
        <end position="103"/>
    </location>
</feature>
<dbReference type="AlphaFoldDB" id="C2Y2L1"/>
<organism evidence="7">
    <name type="scientific">Bacillus mycoides</name>
    <dbReference type="NCBI Taxonomy" id="1405"/>
    <lineage>
        <taxon>Bacteria</taxon>
        <taxon>Bacillati</taxon>
        <taxon>Bacillota</taxon>
        <taxon>Bacilli</taxon>
        <taxon>Bacillales</taxon>
        <taxon>Bacillaceae</taxon>
        <taxon>Bacillus</taxon>
        <taxon>Bacillus cereus group</taxon>
    </lineage>
</organism>
<feature type="domain" description="Tyr recombinase" evidence="5">
    <location>
        <begin position="153"/>
        <end position="344"/>
    </location>
</feature>
<sequence length="356" mass="42475">MDQEGFLVMPVMKYIKYLDRTGKSPNTQKTYCYSLKHFFTYLKDTNKDYKYIRLEDLVEFVGWLRSPYESSKVTPLQQEKAKRTEKTINLTITVIANFYDYLFRNEEVKNDMMEKLMKQVFTRGNSRYKSFLHHVNQDKPSIRNILKLKEPRKRVDTLTKEQVQQVLQATTNIRDTFLIQLLFETGLRIGEALALFMEDFVFDHAKGHRIRLIDRGELENGAMLKTGEREIYVSQSLMDLYDDYLYEVLDELELDSNFVFVKLRGKDVGKPMEYWNVESLFKRLKKKTGINLHPHLFRHTHATIYYQKTKDIKQVQERLGHSQIQTTMNLYLHPSDEDIREDWNKAQSEFNLKENN</sequence>
<keyword evidence="2 4" id="KW-0238">DNA-binding</keyword>
<dbReference type="Proteomes" id="UP000001753">
    <property type="component" value="Chromosome"/>
</dbReference>
<dbReference type="InterPro" id="IPR050090">
    <property type="entry name" value="Tyrosine_recombinase_XerCD"/>
</dbReference>
<evidence type="ECO:0000313" key="7">
    <source>
        <dbReference type="EMBL" id="EEL67845.1"/>
    </source>
</evidence>
<proteinExistence type="predicted"/>
<evidence type="ECO:0000259" key="6">
    <source>
        <dbReference type="PROSITE" id="PS51900"/>
    </source>
</evidence>
<dbReference type="PROSITE" id="PS51898">
    <property type="entry name" value="TYR_RECOMBINASE"/>
    <property type="match status" value="1"/>
</dbReference>
<dbReference type="Pfam" id="PF00589">
    <property type="entry name" value="Phage_integrase"/>
    <property type="match status" value="1"/>
</dbReference>
<evidence type="ECO:0000256" key="4">
    <source>
        <dbReference type="PROSITE-ProRule" id="PRU01248"/>
    </source>
</evidence>
<accession>C2Y2L1</accession>
<name>C2Y2L1_BACMY</name>
<dbReference type="InterPro" id="IPR011010">
    <property type="entry name" value="DNA_brk_join_enz"/>
</dbReference>
<dbReference type="InterPro" id="IPR004107">
    <property type="entry name" value="Integrase_SAM-like_N"/>
</dbReference>
<keyword evidence="1" id="KW-0229">DNA integration</keyword>
<evidence type="ECO:0000256" key="3">
    <source>
        <dbReference type="ARBA" id="ARBA00023172"/>
    </source>
</evidence>
<dbReference type="InterPro" id="IPR002104">
    <property type="entry name" value="Integrase_catalytic"/>
</dbReference>
<dbReference type="HOGENOM" id="CLU_027562_9_6_9"/>
<evidence type="ECO:0000256" key="2">
    <source>
        <dbReference type="ARBA" id="ARBA00023125"/>
    </source>
</evidence>
<dbReference type="PROSITE" id="PS51900">
    <property type="entry name" value="CB"/>
    <property type="match status" value="1"/>
</dbReference>
<dbReference type="SUPFAM" id="SSF56349">
    <property type="entry name" value="DNA breaking-rejoining enzymes"/>
    <property type="match status" value="1"/>
</dbReference>
<dbReference type="PANTHER" id="PTHR30349:SF87">
    <property type="entry name" value="TRANSPOSASE A"/>
    <property type="match status" value="1"/>
</dbReference>
<comment type="caution">
    <text evidence="7">The sequence shown here is derived from an EMBL/GenBank/DDBJ whole genome shotgun (WGS) entry which is preliminary data.</text>
</comment>
<dbReference type="InterPro" id="IPR044068">
    <property type="entry name" value="CB"/>
</dbReference>
<dbReference type="EMBL" id="ACMP01000147">
    <property type="protein sequence ID" value="EEL67845.1"/>
    <property type="molecule type" value="Genomic_DNA"/>
</dbReference>
<dbReference type="InterPro" id="IPR013762">
    <property type="entry name" value="Integrase-like_cat_sf"/>
</dbReference>
<protein>
    <submittedName>
        <fullName evidence="7">Transposition regulatory protein TnpA</fullName>
    </submittedName>
</protein>
<reference evidence="7" key="1">
    <citation type="journal article" date="2012" name="Genome Res.">
        <title>Genomic characterization of the Bacillus cereus sensu lato species: Backdrop to the evolution of Bacillus anthracis.</title>
        <authorList>
            <person name="Zwick M.E."/>
            <person name="Joseph S.J."/>
            <person name="Didelot X."/>
            <person name="Chen P.E."/>
            <person name="Bishop-Lilly K.A."/>
            <person name="Stewart A.C."/>
            <person name="Willner K."/>
            <person name="Nolan N."/>
            <person name="Lentz S."/>
            <person name="Thomason M.K."/>
            <person name="Sozhamannan S."/>
            <person name="Mateczun A.J."/>
            <person name="Du L."/>
            <person name="Read T.D."/>
        </authorList>
    </citation>
    <scope>NUCLEOTIDE SEQUENCE [LARGE SCALE GENOMIC DNA]</scope>
    <source>
        <strain evidence="7">AH603</strain>
    </source>
</reference>
<keyword evidence="3" id="KW-0233">DNA recombination</keyword>
<dbReference type="GO" id="GO:0003677">
    <property type="term" value="F:DNA binding"/>
    <property type="evidence" value="ECO:0007669"/>
    <property type="project" value="UniProtKB-UniRule"/>
</dbReference>
<dbReference type="PANTHER" id="PTHR30349">
    <property type="entry name" value="PHAGE INTEGRASE-RELATED"/>
    <property type="match status" value="1"/>
</dbReference>
<dbReference type="InterPro" id="IPR010998">
    <property type="entry name" value="Integrase_recombinase_N"/>
</dbReference>
<evidence type="ECO:0000256" key="1">
    <source>
        <dbReference type="ARBA" id="ARBA00022908"/>
    </source>
</evidence>
<dbReference type="Pfam" id="PF02899">
    <property type="entry name" value="Phage_int_SAM_1"/>
    <property type="match status" value="1"/>
</dbReference>
<dbReference type="Gene3D" id="1.10.443.10">
    <property type="entry name" value="Intergrase catalytic core"/>
    <property type="match status" value="1"/>
</dbReference>
<dbReference type="GO" id="GO:0015074">
    <property type="term" value="P:DNA integration"/>
    <property type="evidence" value="ECO:0007669"/>
    <property type="project" value="UniProtKB-KW"/>
</dbReference>